<dbReference type="InterPro" id="IPR038731">
    <property type="entry name" value="RgtA/B/C-like"/>
</dbReference>
<comment type="subcellular location">
    <subcellularLocation>
        <location evidence="1">Cell membrane</location>
        <topology evidence="1">Multi-pass membrane protein</topology>
    </subcellularLocation>
</comment>
<feature type="transmembrane region" description="Helical" evidence="8">
    <location>
        <begin position="315"/>
        <end position="334"/>
    </location>
</feature>
<feature type="transmembrane region" description="Helical" evidence="8">
    <location>
        <begin position="80"/>
        <end position="105"/>
    </location>
</feature>
<feature type="transmembrane region" description="Helical" evidence="8">
    <location>
        <begin position="366"/>
        <end position="382"/>
    </location>
</feature>
<dbReference type="Proteomes" id="UP000034235">
    <property type="component" value="Unassembled WGS sequence"/>
</dbReference>
<feature type="transmembrane region" description="Helical" evidence="8">
    <location>
        <begin position="140"/>
        <end position="158"/>
    </location>
</feature>
<evidence type="ECO:0000256" key="2">
    <source>
        <dbReference type="ARBA" id="ARBA00022475"/>
    </source>
</evidence>
<dbReference type="GO" id="GO:0009103">
    <property type="term" value="P:lipopolysaccharide biosynthetic process"/>
    <property type="evidence" value="ECO:0007669"/>
    <property type="project" value="UniProtKB-ARBA"/>
</dbReference>
<evidence type="ECO:0000313" key="10">
    <source>
        <dbReference type="EMBL" id="KKQ67272.1"/>
    </source>
</evidence>
<dbReference type="AlphaFoldDB" id="A0A0G0JKA0"/>
<dbReference type="PANTHER" id="PTHR33908:SF11">
    <property type="entry name" value="MEMBRANE PROTEIN"/>
    <property type="match status" value="1"/>
</dbReference>
<evidence type="ECO:0000256" key="3">
    <source>
        <dbReference type="ARBA" id="ARBA00022676"/>
    </source>
</evidence>
<feature type="transmembrane region" description="Helical" evidence="8">
    <location>
        <begin position="7"/>
        <end position="25"/>
    </location>
</feature>
<feature type="transmembrane region" description="Helical" evidence="8">
    <location>
        <begin position="111"/>
        <end position="133"/>
    </location>
</feature>
<feature type="transmembrane region" description="Helical" evidence="8">
    <location>
        <begin position="211"/>
        <end position="232"/>
    </location>
</feature>
<name>A0A0G0JKA0_9BACT</name>
<evidence type="ECO:0000256" key="5">
    <source>
        <dbReference type="ARBA" id="ARBA00022692"/>
    </source>
</evidence>
<dbReference type="EMBL" id="LBUP01000001">
    <property type="protein sequence ID" value="KKQ67272.1"/>
    <property type="molecule type" value="Genomic_DNA"/>
</dbReference>
<dbReference type="GO" id="GO:0005886">
    <property type="term" value="C:plasma membrane"/>
    <property type="evidence" value="ECO:0007669"/>
    <property type="project" value="UniProtKB-SubCell"/>
</dbReference>
<dbReference type="Pfam" id="PF13231">
    <property type="entry name" value="PMT_2"/>
    <property type="match status" value="1"/>
</dbReference>
<keyword evidence="7 8" id="KW-0472">Membrane</keyword>
<keyword evidence="6 8" id="KW-1133">Transmembrane helix</keyword>
<protein>
    <submittedName>
        <fullName evidence="10">Glycosyl transferase family 39</fullName>
    </submittedName>
</protein>
<keyword evidence="4 10" id="KW-0808">Transferase</keyword>
<keyword evidence="5 8" id="KW-0812">Transmembrane</keyword>
<dbReference type="PANTHER" id="PTHR33908">
    <property type="entry name" value="MANNOSYLTRANSFERASE YKCB-RELATED"/>
    <property type="match status" value="1"/>
</dbReference>
<sequence>MKKGFRLEFILLVLIIALAAFLRFYKLSEYMTFLGDEGRDVLMVKRILTTLDIPLIGPPMSVGNIYLGPLYYYMMTIPMAVFWLNPVAAAGMVALIGTLTVGLVYFLTREWFGKTAAFVAGFLYAVSTVNIIYSRSSWNPNPVPFFTLLSFIGIYLSHKYKNYKWLLLTGVSFAFALQMHYITLLLLPILFLLWLYELTLLHLKRRNLESFFVFSIGALLLFGLLMSPLIIFDIKHQWVNFHAFQNLVLGKDAAVSVSLAEKLKDIPNIYVNKLVGRYMTGEAVSLSLIVAALSLISFVGLILKQIKIKKLFYPGLILTVWFLIGVLGVSLIRLELTDHYLNFLNPVPYLLIAGLLSLIKNGKLQILTATLIVLTLGFINFQKSPLIQAPSNQLKRTQEVANFVIKEAGGKPFNFALIAERNYDSAYQFYLDVYNHKPKQVPFEITDQLFVVCEDKVCEPINHPKYEIAAFGWAKIESVKDFEGVKVFKLVANKTGEPQ</sequence>
<organism evidence="10 11">
    <name type="scientific">Candidatus Daviesbacteria bacterium GW2011_GWA2_38_24</name>
    <dbReference type="NCBI Taxonomy" id="1618422"/>
    <lineage>
        <taxon>Bacteria</taxon>
        <taxon>Candidatus Daviesiibacteriota</taxon>
    </lineage>
</organism>
<dbReference type="InterPro" id="IPR050297">
    <property type="entry name" value="LipidA_mod_glycosyltrf_83"/>
</dbReference>
<comment type="caution">
    <text evidence="10">The sequence shown here is derived from an EMBL/GenBank/DDBJ whole genome shotgun (WGS) entry which is preliminary data.</text>
</comment>
<proteinExistence type="predicted"/>
<keyword evidence="2" id="KW-1003">Cell membrane</keyword>
<feature type="transmembrane region" description="Helical" evidence="8">
    <location>
        <begin position="283"/>
        <end position="303"/>
    </location>
</feature>
<accession>A0A0G0JKA0</accession>
<evidence type="ECO:0000256" key="4">
    <source>
        <dbReference type="ARBA" id="ARBA00022679"/>
    </source>
</evidence>
<evidence type="ECO:0000256" key="6">
    <source>
        <dbReference type="ARBA" id="ARBA00022989"/>
    </source>
</evidence>
<evidence type="ECO:0000256" key="7">
    <source>
        <dbReference type="ARBA" id="ARBA00023136"/>
    </source>
</evidence>
<dbReference type="GO" id="GO:0016763">
    <property type="term" value="F:pentosyltransferase activity"/>
    <property type="evidence" value="ECO:0007669"/>
    <property type="project" value="TreeGrafter"/>
</dbReference>
<evidence type="ECO:0000259" key="9">
    <source>
        <dbReference type="Pfam" id="PF13231"/>
    </source>
</evidence>
<evidence type="ECO:0000313" key="11">
    <source>
        <dbReference type="Proteomes" id="UP000034235"/>
    </source>
</evidence>
<reference evidence="10 11" key="1">
    <citation type="journal article" date="2015" name="Nature">
        <title>rRNA introns, odd ribosomes, and small enigmatic genomes across a large radiation of phyla.</title>
        <authorList>
            <person name="Brown C.T."/>
            <person name="Hug L.A."/>
            <person name="Thomas B.C."/>
            <person name="Sharon I."/>
            <person name="Castelle C.J."/>
            <person name="Singh A."/>
            <person name="Wilkins M.J."/>
            <person name="Williams K.H."/>
            <person name="Banfield J.F."/>
        </authorList>
    </citation>
    <scope>NUCLEOTIDE SEQUENCE [LARGE SCALE GENOMIC DNA]</scope>
</reference>
<feature type="transmembrane region" description="Helical" evidence="8">
    <location>
        <begin position="178"/>
        <end position="199"/>
    </location>
</feature>
<feature type="domain" description="Glycosyltransferase RgtA/B/C/D-like" evidence="9">
    <location>
        <begin position="69"/>
        <end position="228"/>
    </location>
</feature>
<evidence type="ECO:0000256" key="1">
    <source>
        <dbReference type="ARBA" id="ARBA00004651"/>
    </source>
</evidence>
<gene>
    <name evidence="10" type="ORF">US86_C0001G0199</name>
</gene>
<keyword evidence="3" id="KW-0328">Glycosyltransferase</keyword>
<evidence type="ECO:0000256" key="8">
    <source>
        <dbReference type="SAM" id="Phobius"/>
    </source>
</evidence>
<feature type="transmembrane region" description="Helical" evidence="8">
    <location>
        <begin position="340"/>
        <end position="359"/>
    </location>
</feature>